<dbReference type="CDD" id="cd11067">
    <property type="entry name" value="CYP152"/>
    <property type="match status" value="1"/>
</dbReference>
<dbReference type="InterPro" id="IPR002401">
    <property type="entry name" value="Cyt_P450_E_grp-I"/>
</dbReference>
<comment type="cofactor">
    <cofactor evidence="1">
        <name>heme</name>
        <dbReference type="ChEBI" id="CHEBI:30413"/>
    </cofactor>
</comment>
<keyword evidence="4" id="KW-0479">Metal-binding</keyword>
<protein>
    <submittedName>
        <fullName evidence="8">Fatty-acid peroxygenase</fullName>
    </submittedName>
</protein>
<evidence type="ECO:0000256" key="3">
    <source>
        <dbReference type="ARBA" id="ARBA00022617"/>
    </source>
</evidence>
<evidence type="ECO:0000256" key="7">
    <source>
        <dbReference type="ARBA" id="ARBA00023033"/>
    </source>
</evidence>
<evidence type="ECO:0000256" key="5">
    <source>
        <dbReference type="ARBA" id="ARBA00023002"/>
    </source>
</evidence>
<keyword evidence="7" id="KW-0503">Monooxygenase</keyword>
<comment type="caution">
    <text evidence="8">The sequence shown here is derived from an EMBL/GenBank/DDBJ whole genome shotgun (WGS) entry which is preliminary data.</text>
</comment>
<keyword evidence="3" id="KW-0349">Heme</keyword>
<evidence type="ECO:0000256" key="2">
    <source>
        <dbReference type="ARBA" id="ARBA00010617"/>
    </source>
</evidence>
<dbReference type="Gene3D" id="1.10.630.10">
    <property type="entry name" value="Cytochrome P450"/>
    <property type="match status" value="1"/>
</dbReference>
<organism evidence="8 9">
    <name type="scientific">Pseudonocardia zijingensis</name>
    <dbReference type="NCBI Taxonomy" id="153376"/>
    <lineage>
        <taxon>Bacteria</taxon>
        <taxon>Bacillati</taxon>
        <taxon>Actinomycetota</taxon>
        <taxon>Actinomycetes</taxon>
        <taxon>Pseudonocardiales</taxon>
        <taxon>Pseudonocardiaceae</taxon>
        <taxon>Pseudonocardia</taxon>
    </lineage>
</organism>
<dbReference type="RefSeq" id="WP_343940077.1">
    <property type="nucleotide sequence ID" value="NZ_BAAAHP010000036.1"/>
</dbReference>
<sequence length="411" mass="43865">MHRDRTIELLRTGYPWAASLRAGRPAVATRLLGRQAVVVGGPAGVRRFYDPRLRRKGSLPAPLGLLLFGPGTVHGLDDAEHRLRKALALGVITPTTVAALGERAEREWAVATARWTERQRVVLFDEAVQVHTAAVLPWAGVPAGAGELPRRARQLAAVLDGFATPGPAYLRAVLARLRIGRWAKGLVRGVRAGRVHAPDGSALQRAADATDQRGTRLSDAAAATALLNVVRPTVAVAWFVAFAGKALHEHPEWRERIAGGDAEAVAAFVHEVRRLYPFVPVLAARAREAQDVLGVRIPRGGLVVLDVHGTDHDPAHWPEPDRFDPGRFLGPPVDPDTLVPQGGGDVTTGHRCPGEDVTLTMLAVAVRALARAPHAVPAQDLGYDLTRVPTLPRSGVVLEAARVAAAADGSR</sequence>
<dbReference type="InterPro" id="IPR036396">
    <property type="entry name" value="Cyt_P450_sf"/>
</dbReference>
<gene>
    <name evidence="8" type="primary">cypC</name>
    <name evidence="8" type="ORF">GCM10009559_13520</name>
</gene>
<evidence type="ECO:0000256" key="1">
    <source>
        <dbReference type="ARBA" id="ARBA00001971"/>
    </source>
</evidence>
<keyword evidence="5" id="KW-0560">Oxidoreductase</keyword>
<dbReference type="Proteomes" id="UP001499967">
    <property type="component" value="Unassembled WGS sequence"/>
</dbReference>
<evidence type="ECO:0000256" key="6">
    <source>
        <dbReference type="ARBA" id="ARBA00023004"/>
    </source>
</evidence>
<dbReference type="Pfam" id="PF00067">
    <property type="entry name" value="p450"/>
    <property type="match status" value="1"/>
</dbReference>
<name>A0ABP3ZYT1_9PSEU</name>
<evidence type="ECO:0000256" key="4">
    <source>
        <dbReference type="ARBA" id="ARBA00022723"/>
    </source>
</evidence>
<dbReference type="SUPFAM" id="SSF48264">
    <property type="entry name" value="Cytochrome P450"/>
    <property type="match status" value="1"/>
</dbReference>
<dbReference type="PRINTS" id="PR00463">
    <property type="entry name" value="EP450I"/>
</dbReference>
<reference evidence="9" key="1">
    <citation type="journal article" date="2019" name="Int. J. Syst. Evol. Microbiol.">
        <title>The Global Catalogue of Microorganisms (GCM) 10K type strain sequencing project: providing services to taxonomists for standard genome sequencing and annotation.</title>
        <authorList>
            <consortium name="The Broad Institute Genomics Platform"/>
            <consortium name="The Broad Institute Genome Sequencing Center for Infectious Disease"/>
            <person name="Wu L."/>
            <person name="Ma J."/>
        </authorList>
    </citation>
    <scope>NUCLEOTIDE SEQUENCE [LARGE SCALE GENOMIC DNA]</scope>
    <source>
        <strain evidence="9">JCM 11117</strain>
    </source>
</reference>
<dbReference type="PANTHER" id="PTHR24286">
    <property type="entry name" value="CYTOCHROME P450 26"/>
    <property type="match status" value="1"/>
</dbReference>
<keyword evidence="6" id="KW-0408">Iron</keyword>
<dbReference type="InterPro" id="IPR001128">
    <property type="entry name" value="Cyt_P450"/>
</dbReference>
<proteinExistence type="inferred from homology"/>
<accession>A0ABP3ZYT1</accession>
<dbReference type="PANTHER" id="PTHR24286:SF24">
    <property type="entry name" value="LANOSTEROL 14-ALPHA DEMETHYLASE"/>
    <property type="match status" value="1"/>
</dbReference>
<keyword evidence="9" id="KW-1185">Reference proteome</keyword>
<evidence type="ECO:0000313" key="8">
    <source>
        <dbReference type="EMBL" id="GAA0927584.1"/>
    </source>
</evidence>
<comment type="similarity">
    <text evidence="2">Belongs to the cytochrome P450 family.</text>
</comment>
<evidence type="ECO:0000313" key="9">
    <source>
        <dbReference type="Proteomes" id="UP001499967"/>
    </source>
</evidence>
<dbReference type="EMBL" id="BAAAHP010000036">
    <property type="protein sequence ID" value="GAA0927584.1"/>
    <property type="molecule type" value="Genomic_DNA"/>
</dbReference>